<evidence type="ECO:0000256" key="1">
    <source>
        <dbReference type="SAM" id="Phobius"/>
    </source>
</evidence>
<evidence type="ECO:0008006" key="4">
    <source>
        <dbReference type="Google" id="ProtNLM"/>
    </source>
</evidence>
<gene>
    <name evidence="2" type="ORF">SAMEA2070301_04519</name>
</gene>
<evidence type="ECO:0000313" key="3">
    <source>
        <dbReference type="Proteomes" id="UP000185210"/>
    </source>
</evidence>
<protein>
    <recommendedName>
        <fullName evidence="4">Holin</fullName>
    </recommendedName>
</protein>
<dbReference type="AlphaFoldDB" id="A0AB38D4C7"/>
<dbReference type="EMBL" id="FSHM01000008">
    <property type="protein sequence ID" value="SIB77922.1"/>
    <property type="molecule type" value="Genomic_DNA"/>
</dbReference>
<feature type="transmembrane region" description="Helical" evidence="1">
    <location>
        <begin position="37"/>
        <end position="55"/>
    </location>
</feature>
<sequence>MKYTPNTILKAVGAFGIAFAGAVATVAQGGDLSTLDLGGWMTAIGSGVVAAGALFSHPVKTDTTPAVADVTTSLTDAIAQADAVGKHLDSMYNDALGKLTDIGNAAAAAADEVRETIGVNPPVSAPTKLDLPSIPAQGGSLIDDVIRAATR</sequence>
<organism evidence="2 3">
    <name type="scientific">Mycobacteroides abscessus subsp. abscessus</name>
    <dbReference type="NCBI Taxonomy" id="1185650"/>
    <lineage>
        <taxon>Bacteria</taxon>
        <taxon>Bacillati</taxon>
        <taxon>Actinomycetota</taxon>
        <taxon>Actinomycetes</taxon>
        <taxon>Mycobacteriales</taxon>
        <taxon>Mycobacteriaceae</taxon>
        <taxon>Mycobacteroides</taxon>
        <taxon>Mycobacteroides abscessus</taxon>
    </lineage>
</organism>
<reference evidence="2 3" key="1">
    <citation type="submission" date="2016-11" db="EMBL/GenBank/DDBJ databases">
        <authorList>
            <consortium name="Pathogen Informatics"/>
        </authorList>
    </citation>
    <scope>NUCLEOTIDE SEQUENCE [LARGE SCALE GENOMIC DNA]</scope>
    <source>
        <strain evidence="2 3">104</strain>
    </source>
</reference>
<name>A0AB38D4C7_9MYCO</name>
<accession>A0AB38D4C7</accession>
<dbReference type="Proteomes" id="UP000185210">
    <property type="component" value="Unassembled WGS sequence"/>
</dbReference>
<proteinExistence type="predicted"/>
<keyword evidence="1" id="KW-0472">Membrane</keyword>
<evidence type="ECO:0000313" key="2">
    <source>
        <dbReference type="EMBL" id="SIB77922.1"/>
    </source>
</evidence>
<comment type="caution">
    <text evidence="2">The sequence shown here is derived from an EMBL/GenBank/DDBJ whole genome shotgun (WGS) entry which is preliminary data.</text>
</comment>
<keyword evidence="1" id="KW-0812">Transmembrane</keyword>
<dbReference type="RefSeq" id="WP_052536294.1">
    <property type="nucleotide sequence ID" value="NZ_CAACXP010000003.1"/>
</dbReference>
<keyword evidence="1" id="KW-1133">Transmembrane helix</keyword>